<reference evidence="2" key="1">
    <citation type="submission" date="2014-09" db="EMBL/GenBank/DDBJ databases">
        <authorList>
            <person name="Sharma Rahul"/>
            <person name="Thines Marco"/>
        </authorList>
    </citation>
    <scope>NUCLEOTIDE SEQUENCE [LARGE SCALE GENOMIC DNA]</scope>
</reference>
<accession>A0A0P1BRJ5</accession>
<organism evidence="1 2">
    <name type="scientific">Ceraceosorus bombacis</name>
    <dbReference type="NCBI Taxonomy" id="401625"/>
    <lineage>
        <taxon>Eukaryota</taxon>
        <taxon>Fungi</taxon>
        <taxon>Dikarya</taxon>
        <taxon>Basidiomycota</taxon>
        <taxon>Ustilaginomycotina</taxon>
        <taxon>Exobasidiomycetes</taxon>
        <taxon>Ceraceosorales</taxon>
        <taxon>Ceraceosoraceae</taxon>
        <taxon>Ceraceosorus</taxon>
    </lineage>
</organism>
<name>A0A0P1BRJ5_9BASI</name>
<proteinExistence type="predicted"/>
<sequence length="78" mass="8445">MLSKLLWPQTLASVQEMLSKEAKIVNKMLMARFEALQGNMALGAVEDPAARAILLDLSKAETAAGIVKHRVAAKIDKV</sequence>
<evidence type="ECO:0000313" key="1">
    <source>
        <dbReference type="EMBL" id="CEH19036.1"/>
    </source>
</evidence>
<evidence type="ECO:0000313" key="2">
    <source>
        <dbReference type="Proteomes" id="UP000054845"/>
    </source>
</evidence>
<dbReference type="Proteomes" id="UP000054845">
    <property type="component" value="Unassembled WGS sequence"/>
</dbReference>
<dbReference type="AlphaFoldDB" id="A0A0P1BRJ5"/>
<dbReference type="EMBL" id="CCYA01000276">
    <property type="protein sequence ID" value="CEH19036.1"/>
    <property type="molecule type" value="Genomic_DNA"/>
</dbReference>
<protein>
    <submittedName>
        <fullName evidence="1">Uncharacterized protein</fullName>
    </submittedName>
</protein>
<keyword evidence="2" id="KW-1185">Reference proteome</keyword>